<dbReference type="InterPro" id="IPR037079">
    <property type="entry name" value="AF2212/PG0164-like_sf"/>
</dbReference>
<dbReference type="Pfam" id="PF08922">
    <property type="entry name" value="DUF1905"/>
    <property type="match status" value="1"/>
</dbReference>
<accession>A0ABU5RKE4</accession>
<dbReference type="SUPFAM" id="SSF141694">
    <property type="entry name" value="AF2212/PG0164-like"/>
    <property type="match status" value="1"/>
</dbReference>
<comment type="caution">
    <text evidence="1">The sequence shown here is derived from an EMBL/GenBank/DDBJ whole genome shotgun (WGS) entry which is preliminary data.</text>
</comment>
<evidence type="ECO:0000313" key="1">
    <source>
        <dbReference type="EMBL" id="MEA5366767.1"/>
    </source>
</evidence>
<name>A0ABU5RKE4_9PSEU</name>
<organism evidence="1 2">
    <name type="scientific">Amycolatopsis heterodermiae</name>
    <dbReference type="NCBI Taxonomy" id="3110235"/>
    <lineage>
        <taxon>Bacteria</taxon>
        <taxon>Bacillati</taxon>
        <taxon>Actinomycetota</taxon>
        <taxon>Actinomycetes</taxon>
        <taxon>Pseudonocardiales</taxon>
        <taxon>Pseudonocardiaceae</taxon>
        <taxon>Amycolatopsis</taxon>
    </lineage>
</organism>
<reference evidence="1 2" key="1">
    <citation type="submission" date="2023-12" db="EMBL/GenBank/DDBJ databases">
        <title>Amycolatopsis sp. V23-08.</title>
        <authorList>
            <person name="Somphong A."/>
        </authorList>
    </citation>
    <scope>NUCLEOTIDE SEQUENCE [LARGE SCALE GENOMIC DNA]</scope>
    <source>
        <strain evidence="1 2">V23-08</strain>
    </source>
</reference>
<proteinExistence type="predicted"/>
<dbReference type="InterPro" id="IPR015018">
    <property type="entry name" value="DUF1905"/>
</dbReference>
<evidence type="ECO:0000313" key="2">
    <source>
        <dbReference type="Proteomes" id="UP001304298"/>
    </source>
</evidence>
<protein>
    <submittedName>
        <fullName evidence="1">YdeI/OmpD-associated family protein</fullName>
    </submittedName>
</protein>
<gene>
    <name evidence="1" type="ORF">VA596_45055</name>
</gene>
<dbReference type="Proteomes" id="UP001304298">
    <property type="component" value="Unassembled WGS sequence"/>
</dbReference>
<dbReference type="Pfam" id="PF13376">
    <property type="entry name" value="OmdA"/>
    <property type="match status" value="1"/>
</dbReference>
<dbReference type="RefSeq" id="WP_323336231.1">
    <property type="nucleotide sequence ID" value="NZ_JAYFSI010000017.1"/>
</dbReference>
<dbReference type="Gene3D" id="2.40.30.100">
    <property type="entry name" value="AF2212/PG0164-like"/>
    <property type="match status" value="1"/>
</dbReference>
<keyword evidence="2" id="KW-1185">Reference proteome</keyword>
<sequence length="156" mass="16545">MGAQRFDAVITAGPRGAGVIVVPFDPDAEWGAKADHPVGGTIGDRRVRGRLTARDGGWELTVTPLWLRDTATAVGDEVTVVLAPEGPQRGDLADDIAAALEADPAAGAFFDTLAQFYRKAYLRWIDGTKGRPDVRAARIAEVTGLLAAGTKQRPRP</sequence>
<dbReference type="EMBL" id="JAYFSI010000017">
    <property type="protein sequence ID" value="MEA5366767.1"/>
    <property type="molecule type" value="Genomic_DNA"/>
</dbReference>